<dbReference type="InterPro" id="IPR036282">
    <property type="entry name" value="Glutathione-S-Trfase_C_sf"/>
</dbReference>
<keyword evidence="1" id="KW-0812">Transmembrane</keyword>
<dbReference type="Gene3D" id="1.20.1050.10">
    <property type="match status" value="1"/>
</dbReference>
<keyword evidence="1" id="KW-1133">Transmembrane helix</keyword>
<dbReference type="SUPFAM" id="SSF47616">
    <property type="entry name" value="GST C-terminal domain-like"/>
    <property type="match status" value="1"/>
</dbReference>
<dbReference type="InterPro" id="IPR036249">
    <property type="entry name" value="Thioredoxin-like_sf"/>
</dbReference>
<proteinExistence type="predicted"/>
<dbReference type="OrthoDB" id="435271at2759"/>
<evidence type="ECO:0000313" key="2">
    <source>
        <dbReference type="EMBL" id="CAE7460546.1"/>
    </source>
</evidence>
<accession>A0A812RYJ2</accession>
<comment type="caution">
    <text evidence="2">The sequence shown here is derived from an EMBL/GenBank/DDBJ whole genome shotgun (WGS) entry which is preliminary data.</text>
</comment>
<name>A0A812RYJ2_9DINO</name>
<evidence type="ECO:0000313" key="3">
    <source>
        <dbReference type="Proteomes" id="UP000604046"/>
    </source>
</evidence>
<feature type="transmembrane region" description="Helical" evidence="1">
    <location>
        <begin position="7"/>
        <end position="27"/>
    </location>
</feature>
<gene>
    <name evidence="2" type="ORF">SNAT2548_LOCUS25567</name>
</gene>
<keyword evidence="3" id="KW-1185">Reference proteome</keyword>
<sequence length="363" mass="40132">MEQPHSALPIAAAVAAVYSAAALLFAHWSFSTTAVACALPLVLLASALAARAIRGDPATLKGIEVGLTERGLFHQAGDLIGGDRLNRPRFLLVAMPINHFGERVRWALDLIGAPYEEYTVGGLISAFLRGRSVPQLIDRKTCSLIGNSDECLAYLSAAYVPSITDARLRSKAISFLRNDEQTAAWDVKLNQLGHLVQGWAYFYVLDPDTTPEGCLTAWGGYEPMVPLTHRVILRLGHPFFRFFMRMAFELSSPDVRDRRRKMIDAILDEADSALSKQKYLTGDELSHVDITFSALVAPLLAGRLVLAPQSSYAKGRFSSFNGAMKRMSDRWPQALAEFELNLLKRPCAKHVISLYEVLRSKQL</sequence>
<protein>
    <recommendedName>
        <fullName evidence="4">GST C-terminal domain-containing protein</fullName>
    </recommendedName>
</protein>
<dbReference type="EMBL" id="CAJNDS010002400">
    <property type="protein sequence ID" value="CAE7460546.1"/>
    <property type="molecule type" value="Genomic_DNA"/>
</dbReference>
<keyword evidence="1" id="KW-0472">Membrane</keyword>
<dbReference type="AlphaFoldDB" id="A0A812RYJ2"/>
<organism evidence="2 3">
    <name type="scientific">Symbiodinium natans</name>
    <dbReference type="NCBI Taxonomy" id="878477"/>
    <lineage>
        <taxon>Eukaryota</taxon>
        <taxon>Sar</taxon>
        <taxon>Alveolata</taxon>
        <taxon>Dinophyceae</taxon>
        <taxon>Suessiales</taxon>
        <taxon>Symbiodiniaceae</taxon>
        <taxon>Symbiodinium</taxon>
    </lineage>
</organism>
<reference evidence="2" key="1">
    <citation type="submission" date="2021-02" db="EMBL/GenBank/DDBJ databases">
        <authorList>
            <person name="Dougan E. K."/>
            <person name="Rhodes N."/>
            <person name="Thang M."/>
            <person name="Chan C."/>
        </authorList>
    </citation>
    <scope>NUCLEOTIDE SEQUENCE</scope>
</reference>
<dbReference type="SUPFAM" id="SSF52833">
    <property type="entry name" value="Thioredoxin-like"/>
    <property type="match status" value="1"/>
</dbReference>
<evidence type="ECO:0000256" key="1">
    <source>
        <dbReference type="SAM" id="Phobius"/>
    </source>
</evidence>
<dbReference type="Proteomes" id="UP000604046">
    <property type="component" value="Unassembled WGS sequence"/>
</dbReference>
<evidence type="ECO:0008006" key="4">
    <source>
        <dbReference type="Google" id="ProtNLM"/>
    </source>
</evidence>